<dbReference type="EC" id="3.1.1.31" evidence="2"/>
<dbReference type="Proteomes" id="UP001530400">
    <property type="component" value="Unassembled WGS sequence"/>
</dbReference>
<dbReference type="Gene3D" id="3.40.50.1360">
    <property type="match status" value="1"/>
</dbReference>
<evidence type="ECO:0000313" key="5">
    <source>
        <dbReference type="Proteomes" id="UP001530400"/>
    </source>
</evidence>
<keyword evidence="2" id="KW-0378">Hydrolase</keyword>
<dbReference type="Pfam" id="PF01182">
    <property type="entry name" value="Glucosamine_iso"/>
    <property type="match status" value="1"/>
</dbReference>
<dbReference type="CDD" id="cd01400">
    <property type="entry name" value="6PGL"/>
    <property type="match status" value="1"/>
</dbReference>
<comment type="function">
    <text evidence="2">Hydrolysis of 6-phosphogluconolactone to 6-phosphogluconate.</text>
</comment>
<evidence type="ECO:0000259" key="3">
    <source>
        <dbReference type="Pfam" id="PF01182"/>
    </source>
</evidence>
<dbReference type="EMBL" id="JALLPJ020000155">
    <property type="protein sequence ID" value="KAL3800724.1"/>
    <property type="molecule type" value="Genomic_DNA"/>
</dbReference>
<evidence type="ECO:0000256" key="1">
    <source>
        <dbReference type="ARBA" id="ARBA00010662"/>
    </source>
</evidence>
<sequence length="283" mass="30540">MSMPSTSPPTKAPVLIASSKDSIGSALSHPIIQACKSALSSRDIFTIALSGGSLPNFLRALPTAFDAAGVNPQWNKWHVILADERCVVSTHEDSNLGAVRQHFTDGVAIPKDQVYGIDETLLSEGSEAVARSYSDNVVKPLLDRSDGMLDCVVLGFGPDGHTCSLFPNHKLLTEQTLLVSHIDDSPKPPPSRITLTFPVLNKLSRCVIFCGAGASKSPILRDVFGNAILAENDEMRRLGARKLVVELKDPAPYPCAMVRPVEEDSLIWVVDEDAARDGILMKE</sequence>
<keyword evidence="5" id="KW-1185">Reference proteome</keyword>
<reference evidence="4 5" key="1">
    <citation type="submission" date="2024-10" db="EMBL/GenBank/DDBJ databases">
        <title>Updated reference genomes for cyclostephanoid diatoms.</title>
        <authorList>
            <person name="Roberts W.R."/>
            <person name="Alverson A.J."/>
        </authorList>
    </citation>
    <scope>NUCLEOTIDE SEQUENCE [LARGE SCALE GENOMIC DNA]</scope>
    <source>
        <strain evidence="4 5">AJA010-31</strain>
    </source>
</reference>
<comment type="pathway">
    <text evidence="2">Carbohydrate degradation; pentose phosphate pathway; D-ribulose 5-phosphate from D-glucose 6-phosphate (oxidative stage): step 2/3.</text>
</comment>
<comment type="caution">
    <text evidence="4">The sequence shown here is derived from an EMBL/GenBank/DDBJ whole genome shotgun (WGS) entry which is preliminary data.</text>
</comment>
<dbReference type="PANTHER" id="PTHR11054:SF22">
    <property type="entry name" value="6-PHOSPHOGLUCONOLACTONASE 3, CHLOROPLASTIC"/>
    <property type="match status" value="1"/>
</dbReference>
<protein>
    <recommendedName>
        <fullName evidence="2">6-phosphogluconolactonase</fullName>
        <shortName evidence="2">6PGL</shortName>
        <ecNumber evidence="2">3.1.1.31</ecNumber>
    </recommendedName>
</protein>
<evidence type="ECO:0000256" key="2">
    <source>
        <dbReference type="RuleBase" id="RU365095"/>
    </source>
</evidence>
<gene>
    <name evidence="4" type="ORF">ACHAWO_013266</name>
</gene>
<dbReference type="AlphaFoldDB" id="A0ABD3QJT9"/>
<proteinExistence type="inferred from homology"/>
<feature type="domain" description="Glucosamine/galactosamine-6-phosphate isomerase" evidence="3">
    <location>
        <begin position="19"/>
        <end position="225"/>
    </location>
</feature>
<organism evidence="4 5">
    <name type="scientific">Cyclotella atomus</name>
    <dbReference type="NCBI Taxonomy" id="382360"/>
    <lineage>
        <taxon>Eukaryota</taxon>
        <taxon>Sar</taxon>
        <taxon>Stramenopiles</taxon>
        <taxon>Ochrophyta</taxon>
        <taxon>Bacillariophyta</taxon>
        <taxon>Coscinodiscophyceae</taxon>
        <taxon>Thalassiosirophycidae</taxon>
        <taxon>Stephanodiscales</taxon>
        <taxon>Stephanodiscaceae</taxon>
        <taxon>Cyclotella</taxon>
    </lineage>
</organism>
<comment type="similarity">
    <text evidence="1 2">Belongs to the glucosamine/galactosamine-6-phosphate isomerase family. 6-phosphogluconolactonase subfamily.</text>
</comment>
<comment type="catalytic activity">
    <reaction evidence="2">
        <text>6-phospho-D-glucono-1,5-lactone + H2O = 6-phospho-D-gluconate + H(+)</text>
        <dbReference type="Rhea" id="RHEA:12556"/>
        <dbReference type="ChEBI" id="CHEBI:15377"/>
        <dbReference type="ChEBI" id="CHEBI:15378"/>
        <dbReference type="ChEBI" id="CHEBI:57955"/>
        <dbReference type="ChEBI" id="CHEBI:58759"/>
        <dbReference type="EC" id="3.1.1.31"/>
    </reaction>
</comment>
<dbReference type="PANTHER" id="PTHR11054">
    <property type="entry name" value="6-PHOSPHOGLUCONOLACTONASE"/>
    <property type="match status" value="1"/>
</dbReference>
<dbReference type="SUPFAM" id="SSF100950">
    <property type="entry name" value="NagB/RpiA/CoA transferase-like"/>
    <property type="match status" value="1"/>
</dbReference>
<dbReference type="InterPro" id="IPR039104">
    <property type="entry name" value="6PGL"/>
</dbReference>
<accession>A0ABD3QJT9</accession>
<dbReference type="NCBIfam" id="TIGR01198">
    <property type="entry name" value="pgl"/>
    <property type="match status" value="1"/>
</dbReference>
<dbReference type="InterPro" id="IPR037171">
    <property type="entry name" value="NagB/RpiA_transferase-like"/>
</dbReference>
<dbReference type="GO" id="GO:0017057">
    <property type="term" value="F:6-phosphogluconolactonase activity"/>
    <property type="evidence" value="ECO:0007669"/>
    <property type="project" value="UniProtKB-UniRule"/>
</dbReference>
<evidence type="ECO:0000313" key="4">
    <source>
        <dbReference type="EMBL" id="KAL3800724.1"/>
    </source>
</evidence>
<name>A0ABD3QJT9_9STRA</name>
<dbReference type="InterPro" id="IPR005900">
    <property type="entry name" value="6-phosphogluconolactonase_DevB"/>
</dbReference>
<dbReference type="InterPro" id="IPR006148">
    <property type="entry name" value="Glc/Gal-6P_isomerase"/>
</dbReference>
<dbReference type="GO" id="GO:0005975">
    <property type="term" value="P:carbohydrate metabolic process"/>
    <property type="evidence" value="ECO:0007669"/>
    <property type="project" value="UniProtKB-UniRule"/>
</dbReference>